<protein>
    <submittedName>
        <fullName evidence="1">Uncharacterized protein</fullName>
    </submittedName>
</protein>
<dbReference type="EMBL" id="GBXM01031256">
    <property type="protein sequence ID" value="JAH77321.1"/>
    <property type="molecule type" value="Transcribed_RNA"/>
</dbReference>
<proteinExistence type="predicted"/>
<reference evidence="1" key="1">
    <citation type="submission" date="2014-11" db="EMBL/GenBank/DDBJ databases">
        <authorList>
            <person name="Amaro Gonzalez C."/>
        </authorList>
    </citation>
    <scope>NUCLEOTIDE SEQUENCE</scope>
</reference>
<reference evidence="1" key="2">
    <citation type="journal article" date="2015" name="Fish Shellfish Immunol.">
        <title>Early steps in the European eel (Anguilla anguilla)-Vibrio vulnificus interaction in the gills: Role of the RtxA13 toxin.</title>
        <authorList>
            <person name="Callol A."/>
            <person name="Pajuelo D."/>
            <person name="Ebbesson L."/>
            <person name="Teles M."/>
            <person name="MacKenzie S."/>
            <person name="Amaro C."/>
        </authorList>
    </citation>
    <scope>NUCLEOTIDE SEQUENCE</scope>
</reference>
<organism evidence="1">
    <name type="scientific">Anguilla anguilla</name>
    <name type="common">European freshwater eel</name>
    <name type="synonym">Muraena anguilla</name>
    <dbReference type="NCBI Taxonomy" id="7936"/>
    <lineage>
        <taxon>Eukaryota</taxon>
        <taxon>Metazoa</taxon>
        <taxon>Chordata</taxon>
        <taxon>Craniata</taxon>
        <taxon>Vertebrata</taxon>
        <taxon>Euteleostomi</taxon>
        <taxon>Actinopterygii</taxon>
        <taxon>Neopterygii</taxon>
        <taxon>Teleostei</taxon>
        <taxon>Anguilliformes</taxon>
        <taxon>Anguillidae</taxon>
        <taxon>Anguilla</taxon>
    </lineage>
</organism>
<name>A0A0E9VH45_ANGAN</name>
<accession>A0A0E9VH45</accession>
<dbReference type="AlphaFoldDB" id="A0A0E9VH45"/>
<sequence length="42" mass="4825">MFYNLLFCFEVPPPQTGSLDRKCLFCCQDSIVECGLAHRQTL</sequence>
<evidence type="ECO:0000313" key="1">
    <source>
        <dbReference type="EMBL" id="JAH77321.1"/>
    </source>
</evidence>